<name>A0A7M1XI24_9SPIR</name>
<dbReference type="EMBL" id="CP031517">
    <property type="protein sequence ID" value="QOS39146.1"/>
    <property type="molecule type" value="Genomic_DNA"/>
</dbReference>
<dbReference type="PANTHER" id="PTHR33434:SF2">
    <property type="entry name" value="FATTY ACID-BINDING PROTEIN TM_1468"/>
    <property type="match status" value="1"/>
</dbReference>
<protein>
    <submittedName>
        <fullName evidence="2">DegV family protein</fullName>
    </submittedName>
</protein>
<dbReference type="SUPFAM" id="SSF82549">
    <property type="entry name" value="DAK1/DegV-like"/>
    <property type="match status" value="1"/>
</dbReference>
<dbReference type="InterPro" id="IPR003797">
    <property type="entry name" value="DegV"/>
</dbReference>
<dbReference type="KEGG" id="trc:DYE49_01210"/>
<dbReference type="PANTHER" id="PTHR33434">
    <property type="entry name" value="DEGV DOMAIN-CONTAINING PROTEIN DR_1986-RELATED"/>
    <property type="match status" value="1"/>
</dbReference>
<proteinExistence type="predicted"/>
<dbReference type="Gene3D" id="3.30.1180.10">
    <property type="match status" value="1"/>
</dbReference>
<evidence type="ECO:0000313" key="3">
    <source>
        <dbReference type="Proteomes" id="UP000593591"/>
    </source>
</evidence>
<organism evidence="2 3">
    <name type="scientific">Treponema rectale</name>
    <dbReference type="NCBI Taxonomy" id="744512"/>
    <lineage>
        <taxon>Bacteria</taxon>
        <taxon>Pseudomonadati</taxon>
        <taxon>Spirochaetota</taxon>
        <taxon>Spirochaetia</taxon>
        <taxon>Spirochaetales</taxon>
        <taxon>Treponemataceae</taxon>
        <taxon>Treponema</taxon>
    </lineage>
</organism>
<sequence>MPNYKLVVDSSCDLPAELYEKYNIGVTPLVVNFNQRQYLDRKEITASEIIDKYKETKIFPKTSALNIPEVEAMINEELPKCDHLFYMPISSQISSIYNNARLAIQDLGVEDKVTVLDSFSLSSGVALAAIGICEDFKRNLSVEQIIANHEERAKNVSMSFVIQTMDFLYKGGRCGGMTYLLGNKFSIHPIVRLENGKMGVHSLVRGKDLIKGIQKMVSEFKAEFDKDNIDFSYPIMIPHVTGDYAVKKVEEELRNLVGDSILLPVEASGIICCHCGENTVGLGYMLKSPLLKK</sequence>
<dbReference type="NCBIfam" id="TIGR00762">
    <property type="entry name" value="DegV"/>
    <property type="match status" value="1"/>
</dbReference>
<keyword evidence="1" id="KW-0446">Lipid-binding</keyword>
<dbReference type="Gene3D" id="3.40.50.10170">
    <property type="match status" value="1"/>
</dbReference>
<dbReference type="Proteomes" id="UP000593591">
    <property type="component" value="Chromosome"/>
</dbReference>
<reference evidence="2 3" key="1">
    <citation type="submission" date="2018-08" db="EMBL/GenBank/DDBJ databases">
        <title>The first complete genome of Treponema rectale (CHPAT), a commensal spirochete of the bovine rectum.</title>
        <authorList>
            <person name="Staton G.J."/>
            <person name="Clegg S.R."/>
            <person name="Carter S.D."/>
            <person name="Radford A.D."/>
            <person name="Darby A."/>
            <person name="Hall N."/>
            <person name="Birtles R.J."/>
            <person name="Evans N.J."/>
        </authorList>
    </citation>
    <scope>NUCLEOTIDE SEQUENCE [LARGE SCALE GENOMIC DNA]</scope>
    <source>
        <strain evidence="2 3">CHPA</strain>
    </source>
</reference>
<gene>
    <name evidence="2" type="ORF">DYE49_01210</name>
</gene>
<dbReference type="Pfam" id="PF02645">
    <property type="entry name" value="DegV"/>
    <property type="match status" value="1"/>
</dbReference>
<dbReference type="PROSITE" id="PS51482">
    <property type="entry name" value="DEGV"/>
    <property type="match status" value="1"/>
</dbReference>
<evidence type="ECO:0000256" key="1">
    <source>
        <dbReference type="ARBA" id="ARBA00023121"/>
    </source>
</evidence>
<dbReference type="GO" id="GO:0008289">
    <property type="term" value="F:lipid binding"/>
    <property type="evidence" value="ECO:0007669"/>
    <property type="project" value="UniProtKB-KW"/>
</dbReference>
<dbReference type="AlphaFoldDB" id="A0A7M1XI24"/>
<evidence type="ECO:0000313" key="2">
    <source>
        <dbReference type="EMBL" id="QOS39146.1"/>
    </source>
</evidence>
<dbReference type="InterPro" id="IPR043168">
    <property type="entry name" value="DegV_C"/>
</dbReference>
<accession>A0A7M1XI24</accession>
<dbReference type="InterPro" id="IPR050270">
    <property type="entry name" value="DegV_domain_contain"/>
</dbReference>